<keyword evidence="3" id="KW-1185">Reference proteome</keyword>
<dbReference type="AlphaFoldDB" id="A0AAP2D4Y9"/>
<evidence type="ECO:0000313" key="2">
    <source>
        <dbReference type="EMBL" id="MBT1685398.1"/>
    </source>
</evidence>
<keyword evidence="1" id="KW-0732">Signal</keyword>
<reference evidence="2 3" key="1">
    <citation type="submission" date="2021-05" db="EMBL/GenBank/DDBJ databases">
        <title>A Polyphasic approach of four new species of the genus Ohtaekwangia: Ohtaekwangia histidinii sp. nov., Ohtaekwangia cretensis sp. nov., Ohtaekwangia indiensis sp. nov., Ohtaekwangia reichenbachii sp. nov. from diverse environment.</title>
        <authorList>
            <person name="Octaviana S."/>
        </authorList>
    </citation>
    <scope>NUCLEOTIDE SEQUENCE [LARGE SCALE GENOMIC DNA]</scope>
    <source>
        <strain evidence="2 3">PWU37</strain>
    </source>
</reference>
<feature type="chain" id="PRO_5043015541" evidence="1">
    <location>
        <begin position="20"/>
        <end position="304"/>
    </location>
</feature>
<evidence type="ECO:0000313" key="3">
    <source>
        <dbReference type="Proteomes" id="UP001319180"/>
    </source>
</evidence>
<comment type="caution">
    <text evidence="2">The sequence shown here is derived from an EMBL/GenBank/DDBJ whole genome shotgun (WGS) entry which is preliminary data.</text>
</comment>
<dbReference type="EMBL" id="JAHESC010000002">
    <property type="protein sequence ID" value="MBT1685398.1"/>
    <property type="molecule type" value="Genomic_DNA"/>
</dbReference>
<organism evidence="2 3">
    <name type="scientific">Dawidia soli</name>
    <dbReference type="NCBI Taxonomy" id="2782352"/>
    <lineage>
        <taxon>Bacteria</taxon>
        <taxon>Pseudomonadati</taxon>
        <taxon>Bacteroidota</taxon>
        <taxon>Cytophagia</taxon>
        <taxon>Cytophagales</taxon>
        <taxon>Chryseotaleaceae</taxon>
        <taxon>Dawidia</taxon>
    </lineage>
</organism>
<protein>
    <submittedName>
        <fullName evidence="2">Gliding motility protein GldN</fullName>
    </submittedName>
</protein>
<proteinExistence type="predicted"/>
<dbReference type="Gene3D" id="2.10.10.20">
    <property type="entry name" value="Carbohydrate-binding module superfamily 5/12"/>
    <property type="match status" value="1"/>
</dbReference>
<accession>A0AAP2D4Y9</accession>
<gene>
    <name evidence="2" type="ORF">KK078_02460</name>
</gene>
<name>A0AAP2D4Y9_9BACT</name>
<sequence>MKKIAFFAALSAACLIARAQEVQDLEVQYNPNSLNPIPVYEQHYKVRVWRNIDLREKQNKGFFAKNGELSRLVVEAVKSGELTDIYASDSLTTKISKEDFLGRLVAEQAQMYDQWDPNRDFYTDDIITYNGKNYRSLRDNRGVTPGADSAGDDWAATSQGSGLEYMVNDISNAHMCEDIIFDRRRSRLYYDIQGLELIIPGAKTNTNIDVSLGWFKYKDLEKLFRNNIPKAVWFNWQNTAQNKNFADAFLLRLFHGTIYKVQNPDDETIDDTYRANGRPYREGVWAREWTEMMLMEKEHNLWEF</sequence>
<feature type="signal peptide" evidence="1">
    <location>
        <begin position="1"/>
        <end position="19"/>
    </location>
</feature>
<evidence type="ECO:0000256" key="1">
    <source>
        <dbReference type="SAM" id="SignalP"/>
    </source>
</evidence>
<dbReference type="InterPro" id="IPR019847">
    <property type="entry name" value="Gliding_motility_assoc_GldN"/>
</dbReference>
<dbReference type="RefSeq" id="WP_254088646.1">
    <property type="nucleotide sequence ID" value="NZ_JAHESC010000002.1"/>
</dbReference>
<dbReference type="Pfam" id="PF19841">
    <property type="entry name" value="GldN"/>
    <property type="match status" value="1"/>
</dbReference>
<dbReference type="Proteomes" id="UP001319180">
    <property type="component" value="Unassembled WGS sequence"/>
</dbReference>